<keyword evidence="2" id="KW-1185">Reference proteome</keyword>
<gene>
    <name evidence="1" type="ORF">HCN44_000913</name>
</gene>
<dbReference type="Pfam" id="PF07165">
    <property type="entry name" value="DUF1397"/>
    <property type="match status" value="1"/>
</dbReference>
<dbReference type="EMBL" id="JACMRX010000005">
    <property type="protein sequence ID" value="KAF7988340.1"/>
    <property type="molecule type" value="Genomic_DNA"/>
</dbReference>
<dbReference type="PANTHER" id="PTHR20997:SF2">
    <property type="entry name" value="EG:BACR42I17.2 PROTEIN-RELATED"/>
    <property type="match status" value="1"/>
</dbReference>
<evidence type="ECO:0000313" key="1">
    <source>
        <dbReference type="EMBL" id="KAF7988340.1"/>
    </source>
</evidence>
<proteinExistence type="predicted"/>
<evidence type="ECO:0000313" key="2">
    <source>
        <dbReference type="Proteomes" id="UP000639338"/>
    </source>
</evidence>
<reference evidence="1 2" key="1">
    <citation type="submission" date="2020-08" db="EMBL/GenBank/DDBJ databases">
        <title>Aphidius gifuensis genome sequencing and assembly.</title>
        <authorList>
            <person name="Du Z."/>
        </authorList>
    </citation>
    <scope>NUCLEOTIDE SEQUENCE [LARGE SCALE GENOMIC DNA]</scope>
    <source>
        <strain evidence="1">YNYX2018</strain>
        <tissue evidence="1">Adults</tissue>
    </source>
</reference>
<name>A0A835CPR2_APHGI</name>
<dbReference type="Proteomes" id="UP000639338">
    <property type="component" value="Unassembled WGS sequence"/>
</dbReference>
<accession>A0A835CPR2</accession>
<organism evidence="1 2">
    <name type="scientific">Aphidius gifuensis</name>
    <name type="common">Parasitoid wasp</name>
    <dbReference type="NCBI Taxonomy" id="684658"/>
    <lineage>
        <taxon>Eukaryota</taxon>
        <taxon>Metazoa</taxon>
        <taxon>Ecdysozoa</taxon>
        <taxon>Arthropoda</taxon>
        <taxon>Hexapoda</taxon>
        <taxon>Insecta</taxon>
        <taxon>Pterygota</taxon>
        <taxon>Neoptera</taxon>
        <taxon>Endopterygota</taxon>
        <taxon>Hymenoptera</taxon>
        <taxon>Apocrita</taxon>
        <taxon>Ichneumonoidea</taxon>
        <taxon>Braconidae</taxon>
        <taxon>Aphidiinae</taxon>
        <taxon>Aphidius</taxon>
    </lineage>
</organism>
<comment type="caution">
    <text evidence="1">The sequence shown here is derived from an EMBL/GenBank/DDBJ whole genome shotgun (WGS) entry which is preliminary data.</text>
</comment>
<sequence length="216" mass="25102">MVSCKKNASDIEFQQLQDNAITELKECAINVYYTTVVKRENFRRKFFAVHSDLALTCDNIPRLVPCIQSAIDTFAFCHDDEGNKIIQDTLKLANSFVDYVCLEEGKRIGVIAQHYDCFMEKKEKSKCFNSIVNSIVRSEVLHHGRIDYVHLCRNIREDKNCIVEIFNQCARNEPITSPSSTAEIFFSFVRTALDCNAIERKELEKIKMLEFMKFRF</sequence>
<dbReference type="InterPro" id="IPR009832">
    <property type="entry name" value="DUF1397"/>
</dbReference>
<dbReference type="PANTHER" id="PTHR20997">
    <property type="entry name" value="EG:BACR42I17.2 PROTEIN-RELATED"/>
    <property type="match status" value="1"/>
</dbReference>
<dbReference type="AlphaFoldDB" id="A0A835CPR2"/>
<protein>
    <submittedName>
        <fullName evidence="1">Uncharacterized protein</fullName>
    </submittedName>
</protein>